<gene>
    <name evidence="2" type="ORF">HU737_009425</name>
    <name evidence="1" type="ORF">HU737_09750</name>
    <name evidence="3" type="ORF">KW869_05425</name>
</gene>
<dbReference type="RefSeq" id="WP_186554509.1">
    <property type="nucleotide sequence ID" value="NZ_JABWRE020000001.1"/>
</dbReference>
<organism evidence="1">
    <name type="scientific">Pseudomonas urmiensis</name>
    <dbReference type="NCBI Taxonomy" id="2745493"/>
    <lineage>
        <taxon>Bacteria</taxon>
        <taxon>Pseudomonadati</taxon>
        <taxon>Pseudomonadota</taxon>
        <taxon>Gammaproteobacteria</taxon>
        <taxon>Pseudomonadales</taxon>
        <taxon>Pseudomonadaceae</taxon>
        <taxon>Pseudomonas</taxon>
    </lineage>
</organism>
<reference evidence="1" key="3">
    <citation type="submission" date="2020-07" db="EMBL/GenBank/DDBJ databases">
        <authorList>
            <person name="Lood C."/>
            <person name="Girard L."/>
        </authorList>
    </citation>
    <scope>NUCLEOTIDE SEQUENCE</scope>
    <source>
        <strain evidence="1">SWRI10</strain>
    </source>
</reference>
<reference evidence="3" key="5">
    <citation type="submission" date="2021-07" db="EMBL/GenBank/DDBJ databases">
        <authorList>
            <person name="Wevar Oller A.L."/>
            <person name="Talano M.A."/>
            <person name="Torres Tejerizo G.A."/>
            <person name="Agostini E."/>
        </authorList>
    </citation>
    <scope>NUCLEOTIDE SEQUENCE</scope>
    <source>
        <strain evidence="3">AW4</strain>
    </source>
</reference>
<evidence type="ECO:0000313" key="3">
    <source>
        <dbReference type="EMBL" id="MFK5732959.1"/>
    </source>
</evidence>
<evidence type="ECO:0000313" key="4">
    <source>
        <dbReference type="Proteomes" id="UP001621534"/>
    </source>
</evidence>
<evidence type="ECO:0000313" key="2">
    <source>
        <dbReference type="EMBL" id="MBV4536197.1"/>
    </source>
</evidence>
<dbReference type="AlphaFoldDB" id="A0A923JUZ9"/>
<protein>
    <submittedName>
        <fullName evidence="1">Uncharacterized protein</fullName>
    </submittedName>
</protein>
<reference evidence="1" key="2">
    <citation type="journal article" date="2020" name="Microorganisms">
        <title>Reliable Identification of Environmental Pseudomonas Isolates Using the rpoD Gene.</title>
        <authorList>
            <consortium name="The Broad Institute Genome Sequencing Platform"/>
            <person name="Girard L."/>
            <person name="Lood C."/>
            <person name="Rokni-Zadeh H."/>
            <person name="van Noort V."/>
            <person name="Lavigne R."/>
            <person name="De Mot R."/>
        </authorList>
    </citation>
    <scope>NUCLEOTIDE SEQUENCE</scope>
    <source>
        <strain evidence="1">SWRI10</strain>
    </source>
</reference>
<keyword evidence="4" id="KW-1185">Reference proteome</keyword>
<comment type="caution">
    <text evidence="1">The sequence shown here is derived from an EMBL/GenBank/DDBJ whole genome shotgun (WGS) entry which is preliminary data.</text>
</comment>
<dbReference type="EMBL" id="JABWRE020000001">
    <property type="protein sequence ID" value="MBV4536197.1"/>
    <property type="molecule type" value="Genomic_DNA"/>
</dbReference>
<dbReference type="EMBL" id="JABWRE010000005">
    <property type="protein sequence ID" value="MBC3440965.1"/>
    <property type="molecule type" value="Genomic_DNA"/>
</dbReference>
<proteinExistence type="predicted"/>
<reference evidence="2" key="4">
    <citation type="submission" date="2021-06" db="EMBL/GenBank/DDBJ databases">
        <title>Updating the genus Pseudomonas: Description of 43 new species and partition of the Pseudomonas putida group.</title>
        <authorList>
            <person name="Girard L."/>
            <person name="Lood C."/>
            <person name="Vandamme P."/>
            <person name="Rokni-Zadeh H."/>
            <person name="Van Noort V."/>
            <person name="Hofte M."/>
            <person name="Lavigne R."/>
            <person name="De Mot R."/>
        </authorList>
    </citation>
    <scope>NUCLEOTIDE SEQUENCE</scope>
    <source>
        <strain evidence="2">SWRI10</strain>
    </source>
</reference>
<accession>A0A923JUZ9</accession>
<evidence type="ECO:0000313" key="1">
    <source>
        <dbReference type="EMBL" id="MBC3440965.1"/>
    </source>
</evidence>
<dbReference type="Proteomes" id="UP000599879">
    <property type="component" value="Unassembled WGS sequence"/>
</dbReference>
<name>A0A923JUZ9_9PSED</name>
<dbReference type="EMBL" id="JAHWXS010000004">
    <property type="protein sequence ID" value="MFK5732959.1"/>
    <property type="molecule type" value="Genomic_DNA"/>
</dbReference>
<reference evidence="3 4" key="1">
    <citation type="journal article" date="2012" name="Plant Soil">
        <title>Screening of plant growth-promoting traits in arsenic-resistant bacteria isolated from the rhizosphere of soybean plants from Argentinean agricultural soil.</title>
        <authorList>
            <person name="Wevar Oller A.L."/>
            <person name="Talano M.A."/>
            <person name="Agostini E."/>
        </authorList>
    </citation>
    <scope>NUCLEOTIDE SEQUENCE [LARGE SCALE GENOMIC DNA]</scope>
    <source>
        <strain evidence="3 4">AW4</strain>
    </source>
</reference>
<dbReference type="Proteomes" id="UP001621534">
    <property type="component" value="Unassembled WGS sequence"/>
</dbReference>
<sequence length="184" mass="20057">MNRIKPCLALLALAPLLGCTPNEKELQFDVEYGRYQTVLREAVGQQGQLSCKVKIKQNHTGPKWVPSVILAAAEDDAEDDTLFLSSDPVAGSDQRRFHLRTFNRAKPIIDAAVLRAPNNDDAFGLRLSWHRDGAISYQVDNGDGWTAAQRVGKPGFSVRHVSVHASGLTGTATCLLTDNDATTD</sequence>